<accession>A0A3B3RKS2</accession>
<evidence type="ECO:0000256" key="4">
    <source>
        <dbReference type="ARBA" id="ARBA00022771"/>
    </source>
</evidence>
<dbReference type="Ensembl" id="ENSPKIT00000035907.1">
    <property type="protein sequence ID" value="ENSPKIP00000019064.1"/>
    <property type="gene ID" value="ENSPKIG00000004383.1"/>
</dbReference>
<evidence type="ECO:0000256" key="8">
    <source>
        <dbReference type="ARBA" id="ARBA00039856"/>
    </source>
</evidence>
<dbReference type="InterPro" id="IPR052481">
    <property type="entry name" value="DZAN1"/>
</dbReference>
<evidence type="ECO:0000256" key="7">
    <source>
        <dbReference type="ARBA" id="ARBA00023273"/>
    </source>
</evidence>
<dbReference type="GO" id="GO:0008270">
    <property type="term" value="F:zinc ion binding"/>
    <property type="evidence" value="ECO:0007669"/>
    <property type="project" value="UniProtKB-KW"/>
</dbReference>
<dbReference type="GO" id="GO:0005929">
    <property type="term" value="C:cilium"/>
    <property type="evidence" value="ECO:0007669"/>
    <property type="project" value="UniProtKB-SubCell"/>
</dbReference>
<keyword evidence="2" id="KW-0479">Metal-binding</keyword>
<reference evidence="12" key="1">
    <citation type="submission" date="2025-08" db="UniProtKB">
        <authorList>
            <consortium name="Ensembl"/>
        </authorList>
    </citation>
    <scope>IDENTIFICATION</scope>
</reference>
<evidence type="ECO:0000259" key="11">
    <source>
        <dbReference type="Pfam" id="PF12773"/>
    </source>
</evidence>
<evidence type="ECO:0000256" key="6">
    <source>
        <dbReference type="ARBA" id="ARBA00023043"/>
    </source>
</evidence>
<evidence type="ECO:0000256" key="9">
    <source>
        <dbReference type="PROSITE-ProRule" id="PRU00023"/>
    </source>
</evidence>
<dbReference type="STRING" id="1676925.ENSPKIP00000019064"/>
<feature type="region of interest" description="Disordered" evidence="10">
    <location>
        <begin position="585"/>
        <end position="605"/>
    </location>
</feature>
<proteinExistence type="predicted"/>
<dbReference type="InterPro" id="IPR025874">
    <property type="entry name" value="DZR"/>
</dbReference>
<dbReference type="Pfam" id="PF12796">
    <property type="entry name" value="Ank_2"/>
    <property type="match status" value="1"/>
</dbReference>
<dbReference type="SMART" id="SM00248">
    <property type="entry name" value="ANK"/>
    <property type="match status" value="2"/>
</dbReference>
<evidence type="ECO:0000313" key="12">
    <source>
        <dbReference type="Ensembl" id="ENSPKIP00000019064.1"/>
    </source>
</evidence>
<feature type="domain" description="DZANK-type" evidence="11">
    <location>
        <begin position="346"/>
        <end position="394"/>
    </location>
</feature>
<dbReference type="Pfam" id="PF13287">
    <property type="entry name" value="Fn3_assoc"/>
    <property type="match status" value="1"/>
</dbReference>
<dbReference type="PROSITE" id="PS50297">
    <property type="entry name" value="ANK_REP_REGION"/>
    <property type="match status" value="1"/>
</dbReference>
<dbReference type="SUPFAM" id="SSF48403">
    <property type="entry name" value="Ankyrin repeat"/>
    <property type="match status" value="1"/>
</dbReference>
<name>A0A3B3RKS2_9TELE</name>
<dbReference type="GO" id="GO:0042462">
    <property type="term" value="P:eye photoreceptor cell development"/>
    <property type="evidence" value="ECO:0007669"/>
    <property type="project" value="Ensembl"/>
</dbReference>
<feature type="region of interest" description="Disordered" evidence="10">
    <location>
        <begin position="106"/>
        <end position="176"/>
    </location>
</feature>
<keyword evidence="13" id="KW-1185">Reference proteome</keyword>
<keyword evidence="6 9" id="KW-0040">ANK repeat</keyword>
<feature type="compositionally biased region" description="Polar residues" evidence="10">
    <location>
        <begin position="586"/>
        <end position="595"/>
    </location>
</feature>
<protein>
    <recommendedName>
        <fullName evidence="8">Double zinc ribbon and ankyrin repeat-containing protein 1</fullName>
    </recommendedName>
</protein>
<dbReference type="InterPro" id="IPR026876">
    <property type="entry name" value="Fn3_assoc_repeat"/>
</dbReference>
<evidence type="ECO:0000256" key="3">
    <source>
        <dbReference type="ARBA" id="ARBA00022737"/>
    </source>
</evidence>
<evidence type="ECO:0000256" key="5">
    <source>
        <dbReference type="ARBA" id="ARBA00022833"/>
    </source>
</evidence>
<dbReference type="GeneTree" id="ENSGT00390000000549"/>
<dbReference type="Pfam" id="PF12773">
    <property type="entry name" value="DZR"/>
    <property type="match status" value="1"/>
</dbReference>
<keyword evidence="4" id="KW-0863">Zinc-finger</keyword>
<dbReference type="PROSITE" id="PS50088">
    <property type="entry name" value="ANK_REPEAT"/>
    <property type="match status" value="1"/>
</dbReference>
<evidence type="ECO:0000256" key="10">
    <source>
        <dbReference type="SAM" id="MobiDB-lite"/>
    </source>
</evidence>
<dbReference type="AlphaFoldDB" id="A0A3B3RKS2"/>
<feature type="repeat" description="ANK" evidence="9">
    <location>
        <begin position="663"/>
        <end position="695"/>
    </location>
</feature>
<sequence>MTAGSIVAPQIIPIRAPLPGIVKHQIDTATPVEIKSDTPDVTIYYTLDGSKPEIPRRSGLRDSGTLQYKEPICLPKGKVYVKALASTGDGRQSAVVTKVFLVDHIPSDDPLSTEGKPEREQEMREGGDSFAKWTRGLENMWEGSSKEQPAVTTRGSQSLKTSASPRPRKPPSSKQLASILPSHTHSQYKDVGWGALSLRSLTKTQLSRIQRETDFLRCAQCLSPRPSDPFARFCLQCGAPVPPIPGQRLPPTEGAQMGLCVSCKTMVPLNAVTCVVCEAPLEQQRQPQAAIRLSDKVICPACGTGNPAHIDLCVACETRLLKPATAVLSGLSAPPVPKSDGKMVCCSKCSRINTLDARFCDWCGSKPSRLASHVSCSQCGATSHPYANFCGSCGVFLAGPPRSDSRPGTAHSREGAPEQENTFCSEAATWQPVLSASSPTMGAPQTPRRTNRHTQTVGLFYPSGAELQRRSQRAAQDMARQEQMSDRKPLLSAVSPGRGYWRQQLDHVCAHLRSYTQNSPEFRGLMGEPRMGKMISAVIQEDGYEVNLTLSFALAAPDSHKESFVEKALDRCGNLLSGVTEGANGLSDSQSSLASENGGMSLGGSLRRRRIRRKKDTFDSVGKLPELHNNRLLQELGPAGMGQIPVVQQLLDEGADPSCQSTDGRPVLTVAVMNLHHEVIPLLVQKGADVDQQSGPVNNTALHEAAACGTRGLQCAEMLLGCSASIKKRNDRGLTAYDLAVQSGCSALVTQIAVKMGQGLLDKLSRPGKNGSLDVF</sequence>
<keyword evidence="3" id="KW-0677">Repeat</keyword>
<reference evidence="12" key="2">
    <citation type="submission" date="2025-09" db="UniProtKB">
        <authorList>
            <consortium name="Ensembl"/>
        </authorList>
    </citation>
    <scope>IDENTIFICATION</scope>
</reference>
<evidence type="ECO:0000256" key="1">
    <source>
        <dbReference type="ARBA" id="ARBA00004138"/>
    </source>
</evidence>
<dbReference type="CTD" id="55184"/>
<feature type="region of interest" description="Disordered" evidence="10">
    <location>
        <begin position="402"/>
        <end position="421"/>
    </location>
</feature>
<comment type="subcellular location">
    <subcellularLocation>
        <location evidence="1">Cell projection</location>
        <location evidence="1">Cilium</location>
    </subcellularLocation>
</comment>
<keyword evidence="7" id="KW-0966">Cell projection</keyword>
<evidence type="ECO:0000256" key="2">
    <source>
        <dbReference type="ARBA" id="ARBA00022723"/>
    </source>
</evidence>
<dbReference type="Gene3D" id="1.25.40.20">
    <property type="entry name" value="Ankyrin repeat-containing domain"/>
    <property type="match status" value="1"/>
</dbReference>
<keyword evidence="5" id="KW-0862">Zinc</keyword>
<feature type="compositionally biased region" description="Basic and acidic residues" evidence="10">
    <location>
        <begin position="115"/>
        <end position="127"/>
    </location>
</feature>
<evidence type="ECO:0000313" key="13">
    <source>
        <dbReference type="Proteomes" id="UP000261540"/>
    </source>
</evidence>
<dbReference type="InterPro" id="IPR002110">
    <property type="entry name" value="Ankyrin_rpt"/>
</dbReference>
<dbReference type="InterPro" id="IPR036770">
    <property type="entry name" value="Ankyrin_rpt-contain_sf"/>
</dbReference>
<dbReference type="PANTHER" id="PTHR16058:SF4">
    <property type="entry name" value="DOUBLE ZINC RIBBON AND ANKYRIN REPEAT-CONTAINING PROTEIN 1"/>
    <property type="match status" value="1"/>
</dbReference>
<dbReference type="Proteomes" id="UP000261540">
    <property type="component" value="Unplaced"/>
</dbReference>
<organism evidence="12 13">
    <name type="scientific">Paramormyrops kingsleyae</name>
    <dbReference type="NCBI Taxonomy" id="1676925"/>
    <lineage>
        <taxon>Eukaryota</taxon>
        <taxon>Metazoa</taxon>
        <taxon>Chordata</taxon>
        <taxon>Craniata</taxon>
        <taxon>Vertebrata</taxon>
        <taxon>Euteleostomi</taxon>
        <taxon>Actinopterygii</taxon>
        <taxon>Neopterygii</taxon>
        <taxon>Teleostei</taxon>
        <taxon>Osteoglossocephala</taxon>
        <taxon>Osteoglossomorpha</taxon>
        <taxon>Osteoglossiformes</taxon>
        <taxon>Mormyridae</taxon>
        <taxon>Paramormyrops</taxon>
    </lineage>
</organism>
<dbReference type="PANTHER" id="PTHR16058">
    <property type="entry name" value="DOUBLE ZINC RIBBON AND ANKYRIN REPEAT-CONTAINING PROTEIN 1"/>
    <property type="match status" value="1"/>
</dbReference>
<feature type="compositionally biased region" description="Polar residues" evidence="10">
    <location>
        <begin position="146"/>
        <end position="161"/>
    </location>
</feature>